<name>I6Z6G1_MYCWM</name>
<keyword evidence="2" id="KW-1185">Reference proteome</keyword>
<protein>
    <submittedName>
        <fullName evidence="1">Uncharacterized protein</fullName>
    </submittedName>
</protein>
<dbReference type="KEGG" id="mwe:WEN_01925"/>
<dbReference type="Proteomes" id="UP000009005">
    <property type="component" value="Chromosome"/>
</dbReference>
<dbReference type="RefSeq" id="WP_014849888.1">
    <property type="nucleotide sequence ID" value="NC_018149.1"/>
</dbReference>
<organism evidence="1 2">
    <name type="scientific">Mycoplasma wenyonii (strain Massachusetts)</name>
    <name type="common">Eperythrozoon wenyonii</name>
    <dbReference type="NCBI Taxonomy" id="1197325"/>
    <lineage>
        <taxon>Bacteria</taxon>
        <taxon>Bacillati</taxon>
        <taxon>Mycoplasmatota</taxon>
        <taxon>Mollicutes</taxon>
        <taxon>Mycoplasmataceae</taxon>
        <taxon>Mycoplasma</taxon>
    </lineage>
</organism>
<reference evidence="1 2" key="1">
    <citation type="journal article" date="2012" name="J. Bacteriol.">
        <title>Complete genome sequence of Mycoplasma wenyonii strain Massachusetts.</title>
        <authorList>
            <person name="Dos Santos A.P."/>
            <person name="Guimaraes A.M."/>
            <person name="do Nascimento N.C."/>
            <person name="Sanmiguel P.J."/>
            <person name="Messick J.B."/>
        </authorList>
    </citation>
    <scope>NUCLEOTIDE SEQUENCE [LARGE SCALE GENOMIC DNA]</scope>
    <source>
        <strain evidence="1 2">Massachusetts</strain>
    </source>
</reference>
<sequence length="216" mass="23997">MIIAKTIALSVAGTATVLGSTSPLMHIGATKNNWINKWYPQTEELQEPILKDCKVSDENTHYTVFLETSNEGGGNSGPKISFRVEKTNGSWKKGSGEVVWKDGKKVGTQGLDKWHIGYKSDREVDFMYPFMSGSWEQNRKANCSAVHNKIQPLPESQRTGFGSGVPLLASQVTFSLSKEKCQKNFSSIVCGINIDSENKLKWIDGKEPKITYTAFR</sequence>
<dbReference type="OrthoDB" id="403126at2"/>
<dbReference type="PATRIC" id="fig|1197325.3.peg.416"/>
<dbReference type="HOGENOM" id="CLU_1265803_0_0_14"/>
<dbReference type="EMBL" id="CP003703">
    <property type="protein sequence ID" value="AFN65178.1"/>
    <property type="molecule type" value="Genomic_DNA"/>
</dbReference>
<accession>I6Z6G1</accession>
<proteinExistence type="predicted"/>
<evidence type="ECO:0000313" key="2">
    <source>
        <dbReference type="Proteomes" id="UP000009005"/>
    </source>
</evidence>
<dbReference type="AlphaFoldDB" id="I6Z6G1"/>
<dbReference type="STRING" id="1197325.WEN_01925"/>
<gene>
    <name evidence="1" type="ordered locus">WEN_01925</name>
</gene>
<evidence type="ECO:0000313" key="1">
    <source>
        <dbReference type="EMBL" id="AFN65178.1"/>
    </source>
</evidence>